<evidence type="ECO:0000313" key="4">
    <source>
        <dbReference type="Proteomes" id="UP000604391"/>
    </source>
</evidence>
<dbReference type="AlphaFoldDB" id="A0A832V3S3"/>
<feature type="coiled-coil region" evidence="1">
    <location>
        <begin position="82"/>
        <end position="109"/>
    </location>
</feature>
<dbReference type="SUPFAM" id="SSF109755">
    <property type="entry name" value="PhoU-like"/>
    <property type="match status" value="1"/>
</dbReference>
<dbReference type="GO" id="GO:0030643">
    <property type="term" value="P:intracellular phosphate ion homeostasis"/>
    <property type="evidence" value="ECO:0007669"/>
    <property type="project" value="InterPro"/>
</dbReference>
<reference evidence="3 4" key="1">
    <citation type="journal article" name="Nat. Commun.">
        <title>Undinarchaeota illuminate DPANN phylogeny and the impact of gene transfer on archaeal evolution.</title>
        <authorList>
            <person name="Dombrowski N."/>
            <person name="Williams T.A."/>
            <person name="Sun J."/>
            <person name="Woodcroft B.J."/>
            <person name="Lee J.H."/>
            <person name="Minh B.Q."/>
            <person name="Rinke C."/>
            <person name="Spang A."/>
        </authorList>
    </citation>
    <scope>NUCLEOTIDE SEQUENCE [LARGE SCALE GENOMIC DNA]</scope>
    <source>
        <strain evidence="3">MAG_bin17</strain>
    </source>
</reference>
<dbReference type="InterPro" id="IPR007159">
    <property type="entry name" value="SpoVT-AbrB_dom"/>
</dbReference>
<name>A0A832V3S3_9ARCH</name>
<protein>
    <submittedName>
        <fullName evidence="3">Phosphate uptake regulator PhoU</fullName>
    </submittedName>
</protein>
<dbReference type="Proteomes" id="UP000604391">
    <property type="component" value="Unassembled WGS sequence"/>
</dbReference>
<proteinExistence type="predicted"/>
<comment type="caution">
    <text evidence="3">The sequence shown here is derived from an EMBL/GenBank/DDBJ whole genome shotgun (WGS) entry which is preliminary data.</text>
</comment>
<dbReference type="EMBL" id="DVAD01000007">
    <property type="protein sequence ID" value="HIJ99429.1"/>
    <property type="molecule type" value="Genomic_DNA"/>
</dbReference>
<feature type="domain" description="SpoVT-AbrB" evidence="2">
    <location>
        <begin position="9"/>
        <end position="55"/>
    </location>
</feature>
<accession>A0A832V3S3</accession>
<dbReference type="SMART" id="SM00966">
    <property type="entry name" value="SpoVT_AbrB"/>
    <property type="match status" value="1"/>
</dbReference>
<evidence type="ECO:0000256" key="1">
    <source>
        <dbReference type="SAM" id="Coils"/>
    </source>
</evidence>
<dbReference type="Gene3D" id="1.20.58.220">
    <property type="entry name" value="Phosphate transport system protein phou homolog 2, domain 2"/>
    <property type="match status" value="1"/>
</dbReference>
<evidence type="ECO:0000259" key="2">
    <source>
        <dbReference type="SMART" id="SM00966"/>
    </source>
</evidence>
<keyword evidence="1" id="KW-0175">Coiled coil</keyword>
<gene>
    <name evidence="3" type="ORF">H1011_01225</name>
</gene>
<dbReference type="GO" id="GO:0045936">
    <property type="term" value="P:negative regulation of phosphate metabolic process"/>
    <property type="evidence" value="ECO:0007669"/>
    <property type="project" value="InterPro"/>
</dbReference>
<keyword evidence="4" id="KW-1185">Reference proteome</keyword>
<dbReference type="GO" id="GO:0003677">
    <property type="term" value="F:DNA binding"/>
    <property type="evidence" value="ECO:0007669"/>
    <property type="project" value="InterPro"/>
</dbReference>
<dbReference type="PANTHER" id="PTHR42930:SF2">
    <property type="entry name" value="PHOU DOMAIN-CONTAINING PROTEIN"/>
    <property type="match status" value="1"/>
</dbReference>
<dbReference type="PANTHER" id="PTHR42930">
    <property type="entry name" value="PHOSPHATE-SPECIFIC TRANSPORT SYSTEM ACCESSORY PROTEIN PHOU"/>
    <property type="match status" value="1"/>
</dbReference>
<organism evidence="3 4">
    <name type="scientific">Candidatus Undinarchaeum marinum</name>
    <dbReference type="NCBI Taxonomy" id="2756141"/>
    <lineage>
        <taxon>Archaea</taxon>
        <taxon>Candidatus Undinarchaeota</taxon>
        <taxon>Candidatus Undinarchaeia</taxon>
        <taxon>Candidatus Undinarchaeales</taxon>
        <taxon>Candidatus Undinarchaeaceae</taxon>
        <taxon>Candidatus Undinarchaeum</taxon>
    </lineage>
</organism>
<dbReference type="InterPro" id="IPR026022">
    <property type="entry name" value="PhoU_dom"/>
</dbReference>
<dbReference type="InterPro" id="IPR038078">
    <property type="entry name" value="PhoU-like_sf"/>
</dbReference>
<dbReference type="InterPro" id="IPR028366">
    <property type="entry name" value="PhoU"/>
</dbReference>
<sequence length="314" mass="36035">MAEVRKIQKTGGSTYIVSLPKKWIVRQKLSKGASLLLSENGDGSLSVRIGKQNPKTLSETEIFAGPNVERHLLEKYLLGYDIVKVSDGKESLEKRKKELKNTLRFLLGYEIMEEASNRIVIHNLLNPSEISISKSVRRMYTIVSVMHKDIIKSLKTGSKTLLKDVAQRDEEVNRLYFLVVRQIRKVLETPSLMDHEKISAPDCIDYRLVARFIEQMGDSLQSIAESLLTLKKLPRQKQVLNYMENSYEMHQMASRGFFKKKELFALEAISLGKNIKYDKISESKDLAPIIHNLIKLNDYTQDLADIVRTEYISE</sequence>
<evidence type="ECO:0000313" key="3">
    <source>
        <dbReference type="EMBL" id="HIJ99429.1"/>
    </source>
</evidence>
<dbReference type="Pfam" id="PF01895">
    <property type="entry name" value="PhoU"/>
    <property type="match status" value="1"/>
</dbReference>